<name>A0A151QS80_CAJCA</name>
<dbReference type="InterPro" id="IPR012337">
    <property type="entry name" value="RNaseH-like_sf"/>
</dbReference>
<dbReference type="Gramene" id="C.cajan_45874.t">
    <property type="protein sequence ID" value="C.cajan_45874.t"/>
    <property type="gene ID" value="C.cajan_45874"/>
</dbReference>
<reference evidence="4" key="1">
    <citation type="journal article" date="2012" name="Nat. Biotechnol.">
        <title>Draft genome sequence of pigeonpea (Cajanus cajan), an orphan legume crop of resource-poor farmers.</title>
        <authorList>
            <person name="Varshney R.K."/>
            <person name="Chen W."/>
            <person name="Li Y."/>
            <person name="Bharti A.K."/>
            <person name="Saxena R.K."/>
            <person name="Schlueter J.A."/>
            <person name="Donoghue M.T."/>
            <person name="Azam S."/>
            <person name="Fan G."/>
            <person name="Whaley A.M."/>
            <person name="Farmer A.D."/>
            <person name="Sheridan J."/>
            <person name="Iwata A."/>
            <person name="Tuteja R."/>
            <person name="Penmetsa R.V."/>
            <person name="Wu W."/>
            <person name="Upadhyaya H.D."/>
            <person name="Yang S.P."/>
            <person name="Shah T."/>
            <person name="Saxena K.B."/>
            <person name="Michael T."/>
            <person name="McCombie W.R."/>
            <person name="Yang B."/>
            <person name="Zhang G."/>
            <person name="Yang H."/>
            <person name="Wang J."/>
            <person name="Spillane C."/>
            <person name="Cook D.R."/>
            <person name="May G.D."/>
            <person name="Xu X."/>
            <person name="Jackson S.A."/>
        </authorList>
    </citation>
    <scope>NUCLEOTIDE SEQUENCE [LARGE SCALE GENOMIC DNA]</scope>
</reference>
<evidence type="ECO:0000313" key="4">
    <source>
        <dbReference type="EMBL" id="KYP33104.1"/>
    </source>
</evidence>
<evidence type="ECO:0000259" key="2">
    <source>
        <dbReference type="PROSITE" id="PS50878"/>
    </source>
</evidence>
<sequence length="672" mass="76161">MPGIDPKFLCHRLAVCRDARPVAQKKRKMGDEKRKAANAEVQKLLQAKFIREVTYTTWLANVVLVKKSNGKWRMCTDYTDLNKACPKDAYPLPCIDQLVDGASGHSIFSFLDAYSGYNQIIMHPADEEKTTFITENANFCYKVMPFGLKNAGATYQRLMDKVFRGQIGRNIEIYVDDMVVTSNSMADHIADLAEIFGELRKHNMRLNPEKCTFGVKGGKFLGFMLSARGIKANRDKCQAVIDMRSPSNLKELQRLSGRLVALSRFLPRLGDKISLMTKLLRKASTFLWDESCEEAFMALKAALATPPILTRPDPSRPLLVYLAVSDEVISSVLVQEKEGIQTPVYFASRLLQDAETRYQLIEKAALGLGARTTVSKLVRAGYYWSTMNNDCAALVKKCQPCQKHGNLIHQPAEQLHCIPPAWPFATWGADILGPFPVAKGQCKFLIVSMDLFTKWIEVEPLACISAHQVQKFLWRNVITRFGIPHTLVTDNGLQFTDRKLNEFLVGLRIHHKVTSVEHPQTNGQAKSANKVILTELKKRLGEAKGAWVEQLPEVLWAYRCTPQSTTQETPFRLVYGSDAMIPVEIEEPSFRRAHFDETNNEAELRTNLDMVGEVRDRALVVAEATKQRYKRRFDSKVKPREFREGDLVWRVTSDARKDPRQGKFAPNWDGPF</sequence>
<dbReference type="Proteomes" id="UP000075243">
    <property type="component" value="Unassembled WGS sequence"/>
</dbReference>
<protein>
    <submittedName>
        <fullName evidence="4">Retrovirus-related Pol polyprotein from transposon 412 family</fullName>
    </submittedName>
</protein>
<keyword evidence="5" id="KW-1185">Reference proteome</keyword>
<dbReference type="Pfam" id="PF17919">
    <property type="entry name" value="RT_RNaseH_2"/>
    <property type="match status" value="1"/>
</dbReference>
<dbReference type="Gene3D" id="3.30.70.270">
    <property type="match status" value="2"/>
</dbReference>
<dbReference type="Gene3D" id="1.10.340.70">
    <property type="match status" value="1"/>
</dbReference>
<dbReference type="Gene3D" id="3.10.10.10">
    <property type="entry name" value="HIV Type 1 Reverse Transcriptase, subunit A, domain 1"/>
    <property type="match status" value="1"/>
</dbReference>
<dbReference type="InterPro" id="IPR036397">
    <property type="entry name" value="RNaseH_sf"/>
</dbReference>
<dbReference type="InterPro" id="IPR043502">
    <property type="entry name" value="DNA/RNA_pol_sf"/>
</dbReference>
<evidence type="ECO:0000256" key="1">
    <source>
        <dbReference type="ARBA" id="ARBA00023268"/>
    </source>
</evidence>
<dbReference type="PROSITE" id="PS50994">
    <property type="entry name" value="INTEGRASE"/>
    <property type="match status" value="1"/>
</dbReference>
<dbReference type="Pfam" id="PF00665">
    <property type="entry name" value="rve"/>
    <property type="match status" value="1"/>
</dbReference>
<feature type="domain" description="Reverse transcriptase" evidence="2">
    <location>
        <begin position="46"/>
        <end position="225"/>
    </location>
</feature>
<dbReference type="Gene3D" id="3.30.420.10">
    <property type="entry name" value="Ribonuclease H-like superfamily/Ribonuclease H"/>
    <property type="match status" value="1"/>
</dbReference>
<dbReference type="PANTHER" id="PTHR37984">
    <property type="entry name" value="PROTEIN CBG26694"/>
    <property type="match status" value="1"/>
</dbReference>
<dbReference type="PROSITE" id="PS50878">
    <property type="entry name" value="RT_POL"/>
    <property type="match status" value="1"/>
</dbReference>
<dbReference type="GO" id="GO:0003676">
    <property type="term" value="F:nucleic acid binding"/>
    <property type="evidence" value="ECO:0007669"/>
    <property type="project" value="InterPro"/>
</dbReference>
<evidence type="ECO:0000259" key="3">
    <source>
        <dbReference type="PROSITE" id="PS50994"/>
    </source>
</evidence>
<dbReference type="SUPFAM" id="SSF56672">
    <property type="entry name" value="DNA/RNA polymerases"/>
    <property type="match status" value="1"/>
</dbReference>
<dbReference type="Pfam" id="PF00078">
    <property type="entry name" value="RVT_1"/>
    <property type="match status" value="1"/>
</dbReference>
<accession>A0A151QS80</accession>
<dbReference type="InterPro" id="IPR001584">
    <property type="entry name" value="Integrase_cat-core"/>
</dbReference>
<dbReference type="OMA" id="IHIENEW"/>
<organism evidence="4 5">
    <name type="scientific">Cajanus cajan</name>
    <name type="common">Pigeon pea</name>
    <name type="synonym">Cajanus indicus</name>
    <dbReference type="NCBI Taxonomy" id="3821"/>
    <lineage>
        <taxon>Eukaryota</taxon>
        <taxon>Viridiplantae</taxon>
        <taxon>Streptophyta</taxon>
        <taxon>Embryophyta</taxon>
        <taxon>Tracheophyta</taxon>
        <taxon>Spermatophyta</taxon>
        <taxon>Magnoliopsida</taxon>
        <taxon>eudicotyledons</taxon>
        <taxon>Gunneridae</taxon>
        <taxon>Pentapetalae</taxon>
        <taxon>rosids</taxon>
        <taxon>fabids</taxon>
        <taxon>Fabales</taxon>
        <taxon>Fabaceae</taxon>
        <taxon>Papilionoideae</taxon>
        <taxon>50 kb inversion clade</taxon>
        <taxon>NPAAA clade</taxon>
        <taxon>indigoferoid/millettioid clade</taxon>
        <taxon>Phaseoleae</taxon>
        <taxon>Cajanus</taxon>
    </lineage>
</organism>
<dbReference type="SUPFAM" id="SSF53098">
    <property type="entry name" value="Ribonuclease H-like"/>
    <property type="match status" value="1"/>
</dbReference>
<dbReference type="InterPro" id="IPR050951">
    <property type="entry name" value="Retrovirus_Pol_polyprotein"/>
</dbReference>
<dbReference type="InterPro" id="IPR041588">
    <property type="entry name" value="Integrase_H2C2"/>
</dbReference>
<keyword evidence="1" id="KW-0511">Multifunctional enzyme</keyword>
<dbReference type="Pfam" id="PF17921">
    <property type="entry name" value="Integrase_H2C2"/>
    <property type="match status" value="1"/>
</dbReference>
<dbReference type="AlphaFoldDB" id="A0A151QS80"/>
<gene>
    <name evidence="4" type="ORF">KK1_046076</name>
</gene>
<evidence type="ECO:0000313" key="5">
    <source>
        <dbReference type="Proteomes" id="UP000075243"/>
    </source>
</evidence>
<proteinExistence type="predicted"/>
<dbReference type="InterPro" id="IPR041577">
    <property type="entry name" value="RT_RNaseH_2"/>
</dbReference>
<dbReference type="InterPro" id="IPR043128">
    <property type="entry name" value="Rev_trsase/Diguanyl_cyclase"/>
</dbReference>
<dbReference type="EMBL" id="KQ484990">
    <property type="protein sequence ID" value="KYP33104.1"/>
    <property type="molecule type" value="Genomic_DNA"/>
</dbReference>
<feature type="domain" description="Integrase catalytic" evidence="3">
    <location>
        <begin position="419"/>
        <end position="578"/>
    </location>
</feature>
<dbReference type="PANTHER" id="PTHR37984:SF5">
    <property type="entry name" value="PROTEIN NYNRIN-LIKE"/>
    <property type="match status" value="1"/>
</dbReference>
<dbReference type="GO" id="GO:0003824">
    <property type="term" value="F:catalytic activity"/>
    <property type="evidence" value="ECO:0007669"/>
    <property type="project" value="UniProtKB-KW"/>
</dbReference>
<dbReference type="GO" id="GO:0015074">
    <property type="term" value="P:DNA integration"/>
    <property type="evidence" value="ECO:0007669"/>
    <property type="project" value="InterPro"/>
</dbReference>
<dbReference type="CDD" id="cd01647">
    <property type="entry name" value="RT_LTR"/>
    <property type="match status" value="1"/>
</dbReference>
<dbReference type="InterPro" id="IPR000477">
    <property type="entry name" value="RT_dom"/>
</dbReference>